<keyword evidence="5" id="KW-1185">Reference proteome</keyword>
<dbReference type="PROSITE" id="PS50076">
    <property type="entry name" value="DNAJ_2"/>
    <property type="match status" value="1"/>
</dbReference>
<dbReference type="SMART" id="SM00271">
    <property type="entry name" value="DnaJ"/>
    <property type="match status" value="1"/>
</dbReference>
<keyword evidence="2" id="KW-0472">Membrane</keyword>
<dbReference type="CDD" id="cd06257">
    <property type="entry name" value="DnaJ"/>
    <property type="match status" value="1"/>
</dbReference>
<dbReference type="Proteomes" id="UP000274199">
    <property type="component" value="Segment"/>
</dbReference>
<dbReference type="InterPro" id="IPR052763">
    <property type="entry name" value="DnaJ_C4"/>
</dbReference>
<dbReference type="PANTHER" id="PTHR44825">
    <property type="match status" value="1"/>
</dbReference>
<keyword evidence="2" id="KW-0812">Transmembrane</keyword>
<reference evidence="4 5" key="1">
    <citation type="submission" date="2018-09" db="EMBL/GenBank/DDBJ databases">
        <title>Comparative Genomic Analysis of Eight Novel Haloalkaliphilic Bacteriophages from Lake Elmenteita, Kenya.</title>
        <authorList>
            <person name="Akhwale J.K."/>
        </authorList>
    </citation>
    <scope>NUCLEOTIDE SEQUENCE [LARGE SCALE GENOMIC DNA]</scope>
</reference>
<feature type="coiled-coil region" evidence="1">
    <location>
        <begin position="77"/>
        <end position="131"/>
    </location>
</feature>
<feature type="domain" description="J" evidence="3">
    <location>
        <begin position="148"/>
        <end position="200"/>
    </location>
</feature>
<feature type="transmembrane region" description="Helical" evidence="2">
    <location>
        <begin position="21"/>
        <end position="45"/>
    </location>
</feature>
<dbReference type="PANTHER" id="PTHR44825:SF1">
    <property type="entry name" value="DNAJ HOMOLOG SUBFAMILY C MEMBER 4"/>
    <property type="match status" value="1"/>
</dbReference>
<evidence type="ECO:0000259" key="3">
    <source>
        <dbReference type="PROSITE" id="PS50076"/>
    </source>
</evidence>
<evidence type="ECO:0000256" key="2">
    <source>
        <dbReference type="SAM" id="Phobius"/>
    </source>
</evidence>
<proteinExistence type="predicted"/>
<dbReference type="Pfam" id="PF00226">
    <property type="entry name" value="DnaJ"/>
    <property type="match status" value="1"/>
</dbReference>
<evidence type="ECO:0000256" key="1">
    <source>
        <dbReference type="SAM" id="Coils"/>
    </source>
</evidence>
<dbReference type="EMBL" id="MH884508">
    <property type="protein sequence ID" value="AYP68309.1"/>
    <property type="molecule type" value="Genomic_DNA"/>
</dbReference>
<organism evidence="4 5">
    <name type="scientific">Bacillus phage vB_BcoS-136</name>
    <dbReference type="NCBI Taxonomy" id="2419619"/>
    <lineage>
        <taxon>Viruses</taxon>
        <taxon>Duplodnaviria</taxon>
        <taxon>Heunggongvirae</taxon>
        <taxon>Uroviricota</taxon>
        <taxon>Caudoviricetes</taxon>
        <taxon>Heleneionescovirinae</taxon>
        <taxon>Kenyattavirus</taxon>
        <taxon>Kenyattavirus kv136</taxon>
    </lineage>
</organism>
<dbReference type="KEGG" id="vg:77958148"/>
<evidence type="ECO:0000313" key="4">
    <source>
        <dbReference type="EMBL" id="AYP68309.1"/>
    </source>
</evidence>
<gene>
    <name evidence="4" type="primary">dnaJ</name>
    <name evidence="4" type="ORF">vBBcoS136_00195</name>
</gene>
<dbReference type="SUPFAM" id="SSF46565">
    <property type="entry name" value="Chaperone J-domain"/>
    <property type="match status" value="1"/>
</dbReference>
<dbReference type="InterPro" id="IPR036869">
    <property type="entry name" value="J_dom_sf"/>
</dbReference>
<dbReference type="GeneID" id="77958148"/>
<accession>A0A3G3BVL8</accession>
<sequence length="200" mass="24657">MISFFKFYYYKLKGSAKQYDIAMNPIQSSAVLMIPLVLMFIYIALSIVFNLPILFILFIFPTFFGNMYFVMKTREKGYELEREQRKLREEARRMERERLRREFEEKLRREREEFRRKFEEYERKRRERRQREQEREKQRYGALNKLIESYRILGLNQDATAKEVKSAYRRLAKKHHPDVGGNEKQFIKLKEAYDFIVENT</sequence>
<evidence type="ECO:0000313" key="5">
    <source>
        <dbReference type="Proteomes" id="UP000274199"/>
    </source>
</evidence>
<name>A0A3G3BVL8_9CAUD</name>
<feature type="transmembrane region" description="Helical" evidence="2">
    <location>
        <begin position="51"/>
        <end position="70"/>
    </location>
</feature>
<dbReference type="RefSeq" id="YP_010681557.1">
    <property type="nucleotide sequence ID" value="NC_071049.1"/>
</dbReference>
<protein>
    <submittedName>
        <fullName evidence="4">Chaperone protein</fullName>
    </submittedName>
</protein>
<dbReference type="PRINTS" id="PR00625">
    <property type="entry name" value="JDOMAIN"/>
</dbReference>
<keyword evidence="1" id="KW-0175">Coiled coil</keyword>
<dbReference type="Gene3D" id="1.10.287.110">
    <property type="entry name" value="DnaJ domain"/>
    <property type="match status" value="1"/>
</dbReference>
<dbReference type="InterPro" id="IPR001623">
    <property type="entry name" value="DnaJ_domain"/>
</dbReference>
<keyword evidence="2" id="KW-1133">Transmembrane helix</keyword>